<dbReference type="RefSeq" id="WP_345537792.1">
    <property type="nucleotide sequence ID" value="NZ_BAABGJ010000019.1"/>
</dbReference>
<organism evidence="2 3">
    <name type="scientific">Variovorax defluvii</name>
    <dbReference type="NCBI Taxonomy" id="913761"/>
    <lineage>
        <taxon>Bacteria</taxon>
        <taxon>Pseudomonadati</taxon>
        <taxon>Pseudomonadota</taxon>
        <taxon>Betaproteobacteria</taxon>
        <taxon>Burkholderiales</taxon>
        <taxon>Comamonadaceae</taxon>
        <taxon>Variovorax</taxon>
    </lineage>
</organism>
<accession>A0ABP8HLZ2</accession>
<evidence type="ECO:0000256" key="1">
    <source>
        <dbReference type="SAM" id="Phobius"/>
    </source>
</evidence>
<comment type="caution">
    <text evidence="2">The sequence shown here is derived from an EMBL/GenBank/DDBJ whole genome shotgun (WGS) entry which is preliminary data.</text>
</comment>
<name>A0ABP8HLZ2_9BURK</name>
<feature type="transmembrane region" description="Helical" evidence="1">
    <location>
        <begin position="6"/>
        <end position="26"/>
    </location>
</feature>
<evidence type="ECO:0000313" key="3">
    <source>
        <dbReference type="Proteomes" id="UP001500975"/>
    </source>
</evidence>
<evidence type="ECO:0000313" key="2">
    <source>
        <dbReference type="EMBL" id="GAA4341185.1"/>
    </source>
</evidence>
<gene>
    <name evidence="2" type="ORF">GCM10023165_21670</name>
</gene>
<keyword evidence="3" id="KW-1185">Reference proteome</keyword>
<reference evidence="3" key="1">
    <citation type="journal article" date="2019" name="Int. J. Syst. Evol. Microbiol.">
        <title>The Global Catalogue of Microorganisms (GCM) 10K type strain sequencing project: providing services to taxonomists for standard genome sequencing and annotation.</title>
        <authorList>
            <consortium name="The Broad Institute Genomics Platform"/>
            <consortium name="The Broad Institute Genome Sequencing Center for Infectious Disease"/>
            <person name="Wu L."/>
            <person name="Ma J."/>
        </authorList>
    </citation>
    <scope>NUCLEOTIDE SEQUENCE [LARGE SCALE GENOMIC DNA]</scope>
    <source>
        <strain evidence="3">JCM 17804</strain>
    </source>
</reference>
<dbReference type="EMBL" id="BAABGJ010000019">
    <property type="protein sequence ID" value="GAA4341185.1"/>
    <property type="molecule type" value="Genomic_DNA"/>
</dbReference>
<keyword evidence="1" id="KW-1133">Transmembrane helix</keyword>
<dbReference type="Proteomes" id="UP001500975">
    <property type="component" value="Unassembled WGS sequence"/>
</dbReference>
<keyword evidence="1" id="KW-0472">Membrane</keyword>
<keyword evidence="1" id="KW-0812">Transmembrane</keyword>
<protein>
    <submittedName>
        <fullName evidence="2">Uncharacterized protein</fullName>
    </submittedName>
</protein>
<sequence length="58" mass="6360">MDVLIVSELMTGMLAIIGTGLLFMLATSRAPKALHDEIALRVERSIAAIHACEDRHTR</sequence>
<proteinExistence type="predicted"/>